<reference evidence="2" key="1">
    <citation type="submission" date="2021-02" db="EMBL/GenBank/DDBJ databases">
        <authorList>
            <person name="Nieuwenhuis M."/>
            <person name="Van De Peppel L.J.J."/>
        </authorList>
    </citation>
    <scope>NUCLEOTIDE SEQUENCE</scope>
    <source>
        <strain evidence="2">D49</strain>
    </source>
</reference>
<accession>A0A9P7GGK8</accession>
<proteinExistence type="predicted"/>
<feature type="compositionally biased region" description="Low complexity" evidence="1">
    <location>
        <begin position="68"/>
        <end position="81"/>
    </location>
</feature>
<keyword evidence="3" id="KW-1185">Reference proteome</keyword>
<gene>
    <name evidence="2" type="ORF">H0H81_003000</name>
</gene>
<feature type="region of interest" description="Disordered" evidence="1">
    <location>
        <begin position="1"/>
        <end position="23"/>
    </location>
</feature>
<reference evidence="2" key="2">
    <citation type="submission" date="2021-10" db="EMBL/GenBank/DDBJ databases">
        <title>Phylogenomics reveals ancestral predisposition of the termite-cultivated fungus Termitomyces towards a domesticated lifestyle.</title>
        <authorList>
            <person name="Auxier B."/>
            <person name="Grum-Grzhimaylo A."/>
            <person name="Cardenas M.E."/>
            <person name="Lodge J.D."/>
            <person name="Laessoe T."/>
            <person name="Pedersen O."/>
            <person name="Smith M.E."/>
            <person name="Kuyper T.W."/>
            <person name="Franco-Molano E.A."/>
            <person name="Baroni T.J."/>
            <person name="Aanen D.K."/>
        </authorList>
    </citation>
    <scope>NUCLEOTIDE SEQUENCE</scope>
    <source>
        <strain evidence="2">D49</strain>
    </source>
</reference>
<dbReference type="AlphaFoldDB" id="A0A9P7GGK8"/>
<sequence>MSKVKYYSRSTPTASMPRVTERQQSTNALLDAYLVNLLATLEADAYRDFSDSDSDSGDSDESMGSPHSARSGTPSSLSSSESDSDPIGEAIIATLEELY</sequence>
<dbReference type="EMBL" id="JABCKI010000858">
    <property type="protein sequence ID" value="KAG5649581.1"/>
    <property type="molecule type" value="Genomic_DNA"/>
</dbReference>
<protein>
    <submittedName>
        <fullName evidence="2">Uncharacterized protein</fullName>
    </submittedName>
</protein>
<name>A0A9P7GGK8_9AGAR</name>
<organism evidence="2 3">
    <name type="scientific">Sphagnurus paluster</name>
    <dbReference type="NCBI Taxonomy" id="117069"/>
    <lineage>
        <taxon>Eukaryota</taxon>
        <taxon>Fungi</taxon>
        <taxon>Dikarya</taxon>
        <taxon>Basidiomycota</taxon>
        <taxon>Agaricomycotina</taxon>
        <taxon>Agaricomycetes</taxon>
        <taxon>Agaricomycetidae</taxon>
        <taxon>Agaricales</taxon>
        <taxon>Tricholomatineae</taxon>
        <taxon>Lyophyllaceae</taxon>
        <taxon>Sphagnurus</taxon>
    </lineage>
</organism>
<evidence type="ECO:0000313" key="3">
    <source>
        <dbReference type="Proteomes" id="UP000717328"/>
    </source>
</evidence>
<evidence type="ECO:0000313" key="2">
    <source>
        <dbReference type="EMBL" id="KAG5649581.1"/>
    </source>
</evidence>
<feature type="region of interest" description="Disordered" evidence="1">
    <location>
        <begin position="48"/>
        <end position="90"/>
    </location>
</feature>
<evidence type="ECO:0000256" key="1">
    <source>
        <dbReference type="SAM" id="MobiDB-lite"/>
    </source>
</evidence>
<feature type="compositionally biased region" description="Acidic residues" evidence="1">
    <location>
        <begin position="51"/>
        <end position="61"/>
    </location>
</feature>
<dbReference type="OrthoDB" id="3028799at2759"/>
<dbReference type="Proteomes" id="UP000717328">
    <property type="component" value="Unassembled WGS sequence"/>
</dbReference>
<comment type="caution">
    <text evidence="2">The sequence shown here is derived from an EMBL/GenBank/DDBJ whole genome shotgun (WGS) entry which is preliminary data.</text>
</comment>